<dbReference type="EMBL" id="GBRH01160095">
    <property type="protein sequence ID" value="JAE37801.1"/>
    <property type="molecule type" value="Transcribed_RNA"/>
</dbReference>
<name>A0A0A9HSC7_ARUDO</name>
<evidence type="ECO:0000313" key="1">
    <source>
        <dbReference type="EMBL" id="JAE37801.1"/>
    </source>
</evidence>
<proteinExistence type="predicted"/>
<protein>
    <submittedName>
        <fullName evidence="1">Uncharacterized protein</fullName>
    </submittedName>
</protein>
<organism evidence="1">
    <name type="scientific">Arundo donax</name>
    <name type="common">Giant reed</name>
    <name type="synonym">Donax arundinaceus</name>
    <dbReference type="NCBI Taxonomy" id="35708"/>
    <lineage>
        <taxon>Eukaryota</taxon>
        <taxon>Viridiplantae</taxon>
        <taxon>Streptophyta</taxon>
        <taxon>Embryophyta</taxon>
        <taxon>Tracheophyta</taxon>
        <taxon>Spermatophyta</taxon>
        <taxon>Magnoliopsida</taxon>
        <taxon>Liliopsida</taxon>
        <taxon>Poales</taxon>
        <taxon>Poaceae</taxon>
        <taxon>PACMAD clade</taxon>
        <taxon>Arundinoideae</taxon>
        <taxon>Arundineae</taxon>
        <taxon>Arundo</taxon>
    </lineage>
</organism>
<sequence length="35" mass="4161">MGPIFKFQTINLNQPIFLQFPFTICNQQNYNSPKQ</sequence>
<reference evidence="1" key="2">
    <citation type="journal article" date="2015" name="Data Brief">
        <title>Shoot transcriptome of the giant reed, Arundo donax.</title>
        <authorList>
            <person name="Barrero R.A."/>
            <person name="Guerrero F.D."/>
            <person name="Moolhuijzen P."/>
            <person name="Goolsby J.A."/>
            <person name="Tidwell J."/>
            <person name="Bellgard S.E."/>
            <person name="Bellgard M.I."/>
        </authorList>
    </citation>
    <scope>NUCLEOTIDE SEQUENCE</scope>
    <source>
        <tissue evidence="1">Shoot tissue taken approximately 20 cm above the soil surface</tissue>
    </source>
</reference>
<reference evidence="1" key="1">
    <citation type="submission" date="2014-09" db="EMBL/GenBank/DDBJ databases">
        <authorList>
            <person name="Magalhaes I.L.F."/>
            <person name="Oliveira U."/>
            <person name="Santos F.R."/>
            <person name="Vidigal T.H.D.A."/>
            <person name="Brescovit A.D."/>
            <person name="Santos A.J."/>
        </authorList>
    </citation>
    <scope>NUCLEOTIDE SEQUENCE</scope>
    <source>
        <tissue evidence="1">Shoot tissue taken approximately 20 cm above the soil surface</tissue>
    </source>
</reference>
<accession>A0A0A9HSC7</accession>
<dbReference type="AlphaFoldDB" id="A0A0A9HSC7"/>